<feature type="domain" description="Enoyl reductase (ER)" evidence="5">
    <location>
        <begin position="11"/>
        <end position="329"/>
    </location>
</feature>
<dbReference type="PANTHER" id="PTHR43401:SF2">
    <property type="entry name" value="L-THREONINE 3-DEHYDROGENASE"/>
    <property type="match status" value="1"/>
</dbReference>
<dbReference type="Pfam" id="PF00107">
    <property type="entry name" value="ADH_zinc_N"/>
    <property type="match status" value="1"/>
</dbReference>
<sequence>MKVKAVQVPEAHKLVIIEKECPKIKDSFDVQVKVKRVGICGSDMHIFHGTNPLATYPRVVGHEVAGEVMAIGDSVKTVQVGDHVVIEPISFCGKCYACRKGRQNVCKHLSVFGVHEDGGMQEVVVLPECQVHQVSKDLDWDEIVLAEPYTIGAQAVWRGKVEAGDTVLIQGCGPIGICILKLAKIAGAIVMMTDLDEKRLQFAKENGADYILNAGNVSIEDEVMRITEDEGVNVVIDAVCLPSTFELGIQVASPAGTIVVLGFDERPSSVSQLPITKKELTVVGSRLQTNQFEKIITLLNEGKLTHNGLITHKFNLADVQEAFDFIEKNPDQVRKACIIFD</sequence>
<dbReference type="InterPro" id="IPR036291">
    <property type="entry name" value="NAD(P)-bd_dom_sf"/>
</dbReference>
<dbReference type="CDD" id="cd08261">
    <property type="entry name" value="Zn_ADH7"/>
    <property type="match status" value="1"/>
</dbReference>
<dbReference type="Proteomes" id="UP000190042">
    <property type="component" value="Unassembled WGS sequence"/>
</dbReference>
<evidence type="ECO:0000313" key="6">
    <source>
        <dbReference type="EMBL" id="SKA90978.1"/>
    </source>
</evidence>
<evidence type="ECO:0000256" key="2">
    <source>
        <dbReference type="ARBA" id="ARBA00022833"/>
    </source>
</evidence>
<keyword evidence="1 4" id="KW-0479">Metal-binding</keyword>
<evidence type="ECO:0000256" key="4">
    <source>
        <dbReference type="RuleBase" id="RU361277"/>
    </source>
</evidence>
<dbReference type="SUPFAM" id="SSF51735">
    <property type="entry name" value="NAD(P)-binding Rossmann-fold domains"/>
    <property type="match status" value="1"/>
</dbReference>
<evidence type="ECO:0000259" key="5">
    <source>
        <dbReference type="SMART" id="SM00829"/>
    </source>
</evidence>
<dbReference type="AlphaFoldDB" id="A0A1T4XPE0"/>
<dbReference type="SMART" id="SM00829">
    <property type="entry name" value="PKS_ER"/>
    <property type="match status" value="1"/>
</dbReference>
<dbReference type="Pfam" id="PF08240">
    <property type="entry name" value="ADH_N"/>
    <property type="match status" value="1"/>
</dbReference>
<accession>A0A1T4XPE0</accession>
<reference evidence="7" key="1">
    <citation type="submission" date="2017-02" db="EMBL/GenBank/DDBJ databases">
        <authorList>
            <person name="Varghese N."/>
            <person name="Submissions S."/>
        </authorList>
    </citation>
    <scope>NUCLEOTIDE SEQUENCE [LARGE SCALE GENOMIC DNA]</scope>
    <source>
        <strain evidence="7">DSM 23966</strain>
    </source>
</reference>
<dbReference type="InterPro" id="IPR013149">
    <property type="entry name" value="ADH-like_C"/>
</dbReference>
<protein>
    <submittedName>
        <fullName evidence="6">L-gulonate 5-dehydrogenase</fullName>
    </submittedName>
</protein>
<evidence type="ECO:0000256" key="3">
    <source>
        <dbReference type="ARBA" id="ARBA00023002"/>
    </source>
</evidence>
<dbReference type="InterPro" id="IPR011032">
    <property type="entry name" value="GroES-like_sf"/>
</dbReference>
<dbReference type="EMBL" id="FUYJ01000001">
    <property type="protein sequence ID" value="SKA90978.1"/>
    <property type="molecule type" value="Genomic_DNA"/>
</dbReference>
<dbReference type="SUPFAM" id="SSF50129">
    <property type="entry name" value="GroES-like"/>
    <property type="match status" value="1"/>
</dbReference>
<dbReference type="Gene3D" id="3.40.50.720">
    <property type="entry name" value="NAD(P)-binding Rossmann-like Domain"/>
    <property type="match status" value="1"/>
</dbReference>
<keyword evidence="2 4" id="KW-0862">Zinc</keyword>
<comment type="similarity">
    <text evidence="4">Belongs to the zinc-containing alcohol dehydrogenase family.</text>
</comment>
<organism evidence="6 7">
    <name type="scientific">Sporosarcina newyorkensis</name>
    <dbReference type="NCBI Taxonomy" id="759851"/>
    <lineage>
        <taxon>Bacteria</taxon>
        <taxon>Bacillati</taxon>
        <taxon>Bacillota</taxon>
        <taxon>Bacilli</taxon>
        <taxon>Bacillales</taxon>
        <taxon>Caryophanaceae</taxon>
        <taxon>Sporosarcina</taxon>
    </lineage>
</organism>
<dbReference type="InterPro" id="IPR013154">
    <property type="entry name" value="ADH-like_N"/>
</dbReference>
<name>A0A1T4XPE0_9BACL</name>
<dbReference type="InterPro" id="IPR050129">
    <property type="entry name" value="Zn_alcohol_dh"/>
</dbReference>
<dbReference type="GO" id="GO:0008270">
    <property type="term" value="F:zinc ion binding"/>
    <property type="evidence" value="ECO:0007669"/>
    <property type="project" value="InterPro"/>
</dbReference>
<evidence type="ECO:0000313" key="7">
    <source>
        <dbReference type="Proteomes" id="UP000190042"/>
    </source>
</evidence>
<keyword evidence="3" id="KW-0560">Oxidoreductase</keyword>
<dbReference type="Gene3D" id="3.90.180.10">
    <property type="entry name" value="Medium-chain alcohol dehydrogenases, catalytic domain"/>
    <property type="match status" value="1"/>
</dbReference>
<dbReference type="GO" id="GO:0016491">
    <property type="term" value="F:oxidoreductase activity"/>
    <property type="evidence" value="ECO:0007669"/>
    <property type="project" value="UniProtKB-KW"/>
</dbReference>
<keyword evidence="7" id="KW-1185">Reference proteome</keyword>
<proteinExistence type="inferred from homology"/>
<dbReference type="InterPro" id="IPR002328">
    <property type="entry name" value="ADH_Zn_CS"/>
</dbReference>
<gene>
    <name evidence="6" type="ORF">SAMN04244570_1054</name>
</gene>
<dbReference type="InterPro" id="IPR020843">
    <property type="entry name" value="ER"/>
</dbReference>
<dbReference type="PANTHER" id="PTHR43401">
    <property type="entry name" value="L-THREONINE 3-DEHYDROGENASE"/>
    <property type="match status" value="1"/>
</dbReference>
<dbReference type="PROSITE" id="PS00059">
    <property type="entry name" value="ADH_ZINC"/>
    <property type="match status" value="1"/>
</dbReference>
<comment type="cofactor">
    <cofactor evidence="4">
        <name>Zn(2+)</name>
        <dbReference type="ChEBI" id="CHEBI:29105"/>
    </cofactor>
</comment>
<evidence type="ECO:0000256" key="1">
    <source>
        <dbReference type="ARBA" id="ARBA00022723"/>
    </source>
</evidence>